<feature type="chain" id="PRO_5038789354" evidence="1">
    <location>
        <begin position="35"/>
        <end position="1195"/>
    </location>
</feature>
<evidence type="ECO:0000256" key="1">
    <source>
        <dbReference type="SAM" id="SignalP"/>
    </source>
</evidence>
<reference evidence="2" key="1">
    <citation type="submission" date="2022-10" db="EMBL/GenBank/DDBJ databases">
        <title>Adaptive evolution leads to modifications in subtelomeric GC content in a zoonotic Cryptosporidium species.</title>
        <authorList>
            <person name="Li J."/>
            <person name="Feng Y."/>
            <person name="Xiao L."/>
        </authorList>
    </citation>
    <scope>NUCLEOTIDE SEQUENCE</scope>
    <source>
        <strain evidence="2">33844</strain>
    </source>
</reference>
<dbReference type="OrthoDB" id="342748at2759"/>
<dbReference type="Proteomes" id="UP001067231">
    <property type="component" value="Unassembled WGS sequence"/>
</dbReference>
<sequence length="1195" mass="131672">MAHSKVPQLFGRSTKALLQLLLLFVFLGFEQISGDKLGSKFTGWMNEGLITSVNNDTTLSECKMLLPYGVDQKEIIKVAYHCKDGEFISYVGVNNQGVDHSKVNYIDEITNIKIGCSDGGSAISFGGSRLNYYNNTSPGYPVIASSISASFTPGGSSRIPSLVLLEGFFSQIHSFSIRRRVNSLESTNSRKWSGEKFVGGCFALMPTPQPGGVVYSIAGIGFIPIGNPPSTLSYSNKGIYMKNMIYTVGKAFSECQTLEGPDLDHKKKDHITYYSVMCPNGHFIKYRTYKKYSFGTNHLASIEIECVDYDVKVENSIHNSFIRLGEHKGGPWISHEKVDELASIYVAYFNSTSKENCKGSNTCNPIALRYFNKDGKEFSTFINNEFGVKRLLKRKTAIKERLWVGKNPNMICAGVNKDGQIASFGIGYKEMIEPTPLFIDAVKVVKPEIIAYPISLQKNQTINTAISYNPNDVQISFLSSKATGCNYSYSPGKETTGKNTIQVHAQCKYDPEGTPQYINKLIMFVDSTTQELKRIAGICSNNMRASKNGDKHENAGDHEDNVNIDIDRKLKQEDQTKLINMFDQDKWPINKWAPSPFRVQHASPYKQIHAVNGGEQFQNSLDLSFAFGQSVSNNVEVISSQTSPFNSIYLGYNSESTNPVMLTTRLSGLDSNKKTLLMQYSNFLAPHTITYWEIPSVDGHVIYTDSICVELEQRNGNIFGIGFEGSMSSVPYDVLDENVSTLKSSSGDSEKDIFIGGKLEVLGKQDSGLIIEKSINKSKCEKVAYNHPLIDYLREKSGSNSTETEVGTQFTVTCPNCTEIEYIKAHHIIDGPIIGLEWKCTGANNVETVSIGGKSPSQLTTQLFNKVQPNMIELAFSVRNKNGGDKTKTKEKESFIPGPAFLSIDGYVSSGKIQQLLYYRMKDESLGPTITWESNEKLKHEKHVLRSVCGSLSPSQGILSLGFGFEYLPLKCADEEIKPNMIPVDNKYSGNIPSVTINGPRISQKVDSVHPHCSQFQGGSARTRLSNWIISFSCLDDDMSGEVPFSKLTVLRSSTISKGLGGPIKVLNFQCPDDKTSVSVGENDSELDTMNSQIFDLSKVGSTLVVDFSPLNVVPSQIKLNPPYSSETSTSQSTILSSVAGLNEITTSSDSIYGVCFELTSDGKIAGIAFANKPSKKRKSSTISSIGKKIGKFFS</sequence>
<evidence type="ECO:0000313" key="2">
    <source>
        <dbReference type="EMBL" id="KAJ1609554.1"/>
    </source>
</evidence>
<gene>
    <name evidence="2" type="ORF">OJ253_1510</name>
</gene>
<dbReference type="AlphaFoldDB" id="A0A9D5DHN7"/>
<keyword evidence="1" id="KW-0732">Signal</keyword>
<organism evidence="2">
    <name type="scientific">Cryptosporidium canis</name>
    <dbReference type="NCBI Taxonomy" id="195482"/>
    <lineage>
        <taxon>Eukaryota</taxon>
        <taxon>Sar</taxon>
        <taxon>Alveolata</taxon>
        <taxon>Apicomplexa</taxon>
        <taxon>Conoidasida</taxon>
        <taxon>Coccidia</taxon>
        <taxon>Eucoccidiorida</taxon>
        <taxon>Eimeriorina</taxon>
        <taxon>Cryptosporidiidae</taxon>
        <taxon>Cryptosporidium</taxon>
    </lineage>
</organism>
<dbReference type="EMBL" id="JAPCXC010000032">
    <property type="protein sequence ID" value="KAJ1609554.1"/>
    <property type="molecule type" value="Genomic_DNA"/>
</dbReference>
<name>A0A9D5DHN7_9CRYT</name>
<accession>A0A9D5DHN7</accession>
<proteinExistence type="predicted"/>
<feature type="signal peptide" evidence="1">
    <location>
        <begin position="1"/>
        <end position="34"/>
    </location>
</feature>
<protein>
    <submittedName>
        <fullName evidence="2">Uncharacterized protein</fullName>
    </submittedName>
</protein>
<comment type="caution">
    <text evidence="2">The sequence shown here is derived from an EMBL/GenBank/DDBJ whole genome shotgun (WGS) entry which is preliminary data.</text>
</comment>